<comment type="subcellular location">
    <subcellularLocation>
        <location evidence="1">Cell membrane</location>
        <topology evidence="1">Multi-pass membrane protein</topology>
    </subcellularLocation>
</comment>
<evidence type="ECO:0000256" key="1">
    <source>
        <dbReference type="ARBA" id="ARBA00004651"/>
    </source>
</evidence>
<evidence type="ECO:0000256" key="6">
    <source>
        <dbReference type="ARBA" id="ARBA00023136"/>
    </source>
</evidence>
<dbReference type="CDD" id="cd07571">
    <property type="entry name" value="ALP_N-acyl_transferase"/>
    <property type="match status" value="1"/>
</dbReference>
<dbReference type="PROSITE" id="PS50263">
    <property type="entry name" value="CN_HYDROLASE"/>
    <property type="match status" value="1"/>
</dbReference>
<dbReference type="EMBL" id="UOFQ01000206">
    <property type="protein sequence ID" value="VAW90546.1"/>
    <property type="molecule type" value="Genomic_DNA"/>
</dbReference>
<dbReference type="NCBIfam" id="TIGR00546">
    <property type="entry name" value="lnt"/>
    <property type="match status" value="1"/>
</dbReference>
<dbReference type="PANTHER" id="PTHR38686">
    <property type="entry name" value="APOLIPOPROTEIN N-ACYLTRANSFERASE"/>
    <property type="match status" value="1"/>
</dbReference>
<keyword evidence="3 10" id="KW-0808">Transferase</keyword>
<dbReference type="InterPro" id="IPR045378">
    <property type="entry name" value="LNT_N"/>
</dbReference>
<evidence type="ECO:0000259" key="9">
    <source>
        <dbReference type="PROSITE" id="PS50263"/>
    </source>
</evidence>
<keyword evidence="5 8" id="KW-1133">Transmembrane helix</keyword>
<reference evidence="10" key="1">
    <citation type="submission" date="2018-06" db="EMBL/GenBank/DDBJ databases">
        <authorList>
            <person name="Zhirakovskaya E."/>
        </authorList>
    </citation>
    <scope>NUCLEOTIDE SEQUENCE</scope>
</reference>
<dbReference type="Pfam" id="PF00795">
    <property type="entry name" value="CN_hydrolase"/>
    <property type="match status" value="1"/>
</dbReference>
<evidence type="ECO:0000256" key="5">
    <source>
        <dbReference type="ARBA" id="ARBA00022989"/>
    </source>
</evidence>
<dbReference type="InterPro" id="IPR036526">
    <property type="entry name" value="C-N_Hydrolase_sf"/>
</dbReference>
<feature type="transmembrane region" description="Helical" evidence="8">
    <location>
        <begin position="79"/>
        <end position="101"/>
    </location>
</feature>
<keyword evidence="6 8" id="KW-0472">Membrane</keyword>
<name>A0A3B1AD13_9ZZZZ</name>
<keyword evidence="4 8" id="KW-0812">Transmembrane</keyword>
<dbReference type="AlphaFoldDB" id="A0A3B1AD13"/>
<dbReference type="InterPro" id="IPR003010">
    <property type="entry name" value="C-N_Hydrolase"/>
</dbReference>
<evidence type="ECO:0000256" key="2">
    <source>
        <dbReference type="ARBA" id="ARBA00022475"/>
    </source>
</evidence>
<keyword evidence="7 10" id="KW-0012">Acyltransferase</keyword>
<evidence type="ECO:0000256" key="3">
    <source>
        <dbReference type="ARBA" id="ARBA00022679"/>
    </source>
</evidence>
<dbReference type="Gene3D" id="3.60.110.10">
    <property type="entry name" value="Carbon-nitrogen hydrolase"/>
    <property type="match status" value="1"/>
</dbReference>
<accession>A0A3B1AD13</accession>
<feature type="transmembrane region" description="Helical" evidence="8">
    <location>
        <begin position="471"/>
        <end position="492"/>
    </location>
</feature>
<sequence>MFATWRGDLLALIAGGLLPFAFSPYDLYPLAIVSLVTIFLIWLDSTARRAMWRGLLFGIGMFGVGVWWVFISIHHYGNVGFALSFFITSMFVLVFATFLAMTGGVAVKFRQHFNLSATATLLWCFPTVWVLFEWIRGWMFTGLPWLNVGYSQIETPLGGFASLLGVYGVSLAVALSAAFITIVIRNIYIGQKSFHIVALALLWCGGLLANQLNWVSPAGEPMTVTLIQGNIPQELKWLPSMKAPTIDLYTQLTRENWESDLIIWPETALPVFFHESSNFFTGLAEEARLNNTDILVGLVYLDREQRQYYNTMMSLGSATGFYHKRHLVPFTEYLPLKEWLSVLVDIIQVPMSDFSAGSDDQRPLPMAGQKVGISICFEGAFGEEVIMQLPEATLLVNVSNDAWFADSSAPHQHLQIARMRAKESGRPLLRATNTGISAIIDHQGRFQSIAAQFEETTLSDVVVPMQGATPYVVVGNVAILALLLGLILVPLVKRR</sequence>
<proteinExistence type="inferred from homology"/>
<dbReference type="PANTHER" id="PTHR38686:SF1">
    <property type="entry name" value="APOLIPOPROTEIN N-ACYLTRANSFERASE"/>
    <property type="match status" value="1"/>
</dbReference>
<protein>
    <submittedName>
        <fullName evidence="10">Apolipoprotein N-acyltransferase / Copper homeostasis protein CutE</fullName>
    </submittedName>
</protein>
<feature type="transmembrane region" description="Helical" evidence="8">
    <location>
        <begin position="196"/>
        <end position="215"/>
    </location>
</feature>
<feature type="transmembrane region" description="Helical" evidence="8">
    <location>
        <begin position="27"/>
        <end position="43"/>
    </location>
</feature>
<evidence type="ECO:0000256" key="4">
    <source>
        <dbReference type="ARBA" id="ARBA00022692"/>
    </source>
</evidence>
<dbReference type="GO" id="GO:0005886">
    <property type="term" value="C:plasma membrane"/>
    <property type="evidence" value="ECO:0007669"/>
    <property type="project" value="UniProtKB-SubCell"/>
</dbReference>
<evidence type="ECO:0000313" key="10">
    <source>
        <dbReference type="EMBL" id="VAW90546.1"/>
    </source>
</evidence>
<gene>
    <name evidence="10" type="ORF">MNBD_GAMMA17-1794</name>
</gene>
<dbReference type="HAMAP" id="MF_01148">
    <property type="entry name" value="Lnt"/>
    <property type="match status" value="1"/>
</dbReference>
<evidence type="ECO:0000256" key="7">
    <source>
        <dbReference type="ARBA" id="ARBA00023315"/>
    </source>
</evidence>
<dbReference type="GO" id="GO:0016410">
    <property type="term" value="F:N-acyltransferase activity"/>
    <property type="evidence" value="ECO:0007669"/>
    <property type="project" value="InterPro"/>
</dbReference>
<feature type="domain" description="CN hydrolase" evidence="9">
    <location>
        <begin position="227"/>
        <end position="463"/>
    </location>
</feature>
<feature type="transmembrane region" description="Helical" evidence="8">
    <location>
        <begin position="113"/>
        <end position="132"/>
    </location>
</feature>
<dbReference type="SUPFAM" id="SSF56317">
    <property type="entry name" value="Carbon-nitrogen hydrolase"/>
    <property type="match status" value="1"/>
</dbReference>
<keyword evidence="10" id="KW-0449">Lipoprotein</keyword>
<dbReference type="Pfam" id="PF20154">
    <property type="entry name" value="LNT_N"/>
    <property type="match status" value="1"/>
</dbReference>
<dbReference type="GO" id="GO:0042158">
    <property type="term" value="P:lipoprotein biosynthetic process"/>
    <property type="evidence" value="ECO:0007669"/>
    <property type="project" value="InterPro"/>
</dbReference>
<feature type="transmembrane region" description="Helical" evidence="8">
    <location>
        <begin position="55"/>
        <end position="73"/>
    </location>
</feature>
<feature type="transmembrane region" description="Helical" evidence="8">
    <location>
        <begin position="160"/>
        <end position="184"/>
    </location>
</feature>
<evidence type="ECO:0000256" key="8">
    <source>
        <dbReference type="SAM" id="Phobius"/>
    </source>
</evidence>
<organism evidence="10">
    <name type="scientific">hydrothermal vent metagenome</name>
    <dbReference type="NCBI Taxonomy" id="652676"/>
    <lineage>
        <taxon>unclassified sequences</taxon>
        <taxon>metagenomes</taxon>
        <taxon>ecological metagenomes</taxon>
    </lineage>
</organism>
<keyword evidence="2" id="KW-1003">Cell membrane</keyword>
<dbReference type="InterPro" id="IPR004563">
    <property type="entry name" value="Apolipo_AcylTrfase"/>
</dbReference>